<reference evidence="2 3" key="1">
    <citation type="journal article" date="2021" name="Elife">
        <title>Chloroplast acquisition without the gene transfer in kleptoplastic sea slugs, Plakobranchus ocellatus.</title>
        <authorList>
            <person name="Maeda T."/>
            <person name="Takahashi S."/>
            <person name="Yoshida T."/>
            <person name="Shimamura S."/>
            <person name="Takaki Y."/>
            <person name="Nagai Y."/>
            <person name="Toyoda A."/>
            <person name="Suzuki Y."/>
            <person name="Arimoto A."/>
            <person name="Ishii H."/>
            <person name="Satoh N."/>
            <person name="Nishiyama T."/>
            <person name="Hasebe M."/>
            <person name="Maruyama T."/>
            <person name="Minagawa J."/>
            <person name="Obokata J."/>
            <person name="Shigenobu S."/>
        </authorList>
    </citation>
    <scope>NUCLEOTIDE SEQUENCE [LARGE SCALE GENOMIC DNA]</scope>
</reference>
<name>A0AAV4HV45_9GAST</name>
<organism evidence="2 3">
    <name type="scientific">Elysia marginata</name>
    <dbReference type="NCBI Taxonomy" id="1093978"/>
    <lineage>
        <taxon>Eukaryota</taxon>
        <taxon>Metazoa</taxon>
        <taxon>Spiralia</taxon>
        <taxon>Lophotrochozoa</taxon>
        <taxon>Mollusca</taxon>
        <taxon>Gastropoda</taxon>
        <taxon>Heterobranchia</taxon>
        <taxon>Euthyneura</taxon>
        <taxon>Panpulmonata</taxon>
        <taxon>Sacoglossa</taxon>
        <taxon>Placobranchoidea</taxon>
        <taxon>Plakobranchidae</taxon>
        <taxon>Elysia</taxon>
    </lineage>
</organism>
<feature type="transmembrane region" description="Helical" evidence="1">
    <location>
        <begin position="58"/>
        <end position="78"/>
    </location>
</feature>
<dbReference type="EMBL" id="BMAT01009182">
    <property type="protein sequence ID" value="GFS00536.1"/>
    <property type="molecule type" value="Genomic_DNA"/>
</dbReference>
<evidence type="ECO:0000256" key="1">
    <source>
        <dbReference type="SAM" id="Phobius"/>
    </source>
</evidence>
<evidence type="ECO:0000313" key="3">
    <source>
        <dbReference type="Proteomes" id="UP000762676"/>
    </source>
</evidence>
<sequence length="120" mass="13672">MNIVGFEPAPLADTNHLARPELRRTDHSTIHFYKNESFRQRTFRYQIFCISPSSVNLYIFYMIMIIIITVIIIVIITYSRWPYLAFILSKPSPSSSSFSSGAAPPIAEAPLLSVCLHSFD</sequence>
<dbReference type="Proteomes" id="UP000762676">
    <property type="component" value="Unassembled WGS sequence"/>
</dbReference>
<comment type="caution">
    <text evidence="2">The sequence shown here is derived from an EMBL/GenBank/DDBJ whole genome shotgun (WGS) entry which is preliminary data.</text>
</comment>
<dbReference type="AlphaFoldDB" id="A0AAV4HV45"/>
<keyword evidence="1" id="KW-0812">Transmembrane</keyword>
<protein>
    <submittedName>
        <fullName evidence="2">Uncharacterized protein</fullName>
    </submittedName>
</protein>
<proteinExistence type="predicted"/>
<accession>A0AAV4HV45</accession>
<keyword evidence="1" id="KW-1133">Transmembrane helix</keyword>
<evidence type="ECO:0000313" key="2">
    <source>
        <dbReference type="EMBL" id="GFS00536.1"/>
    </source>
</evidence>
<keyword evidence="1" id="KW-0472">Membrane</keyword>
<keyword evidence="3" id="KW-1185">Reference proteome</keyword>
<gene>
    <name evidence="2" type="ORF">ElyMa_004557600</name>
</gene>